<dbReference type="GO" id="GO:0008270">
    <property type="term" value="F:zinc ion binding"/>
    <property type="evidence" value="ECO:0007669"/>
    <property type="project" value="UniProtKB-KW"/>
</dbReference>
<keyword evidence="9" id="KW-0234">DNA repair</keyword>
<evidence type="ECO:0000256" key="6">
    <source>
        <dbReference type="ARBA" id="ARBA00022786"/>
    </source>
</evidence>
<evidence type="ECO:0000256" key="9">
    <source>
        <dbReference type="ARBA" id="ARBA00023204"/>
    </source>
</evidence>
<dbReference type="GeneID" id="25259313"/>
<keyword evidence="2" id="KW-0808">Transferase</keyword>
<dbReference type="RefSeq" id="XP_013238265.1">
    <property type="nucleotide sequence ID" value="XM_013382811.1"/>
</dbReference>
<evidence type="ECO:0000256" key="7">
    <source>
        <dbReference type="ARBA" id="ARBA00022833"/>
    </source>
</evidence>
<evidence type="ECO:0000256" key="1">
    <source>
        <dbReference type="ARBA" id="ARBA00004123"/>
    </source>
</evidence>
<dbReference type="HOGENOM" id="CLU_1503788_0_0_1"/>
<evidence type="ECO:0000313" key="13">
    <source>
        <dbReference type="Proteomes" id="UP000029725"/>
    </source>
</evidence>
<evidence type="ECO:0000256" key="5">
    <source>
        <dbReference type="ARBA" id="ARBA00022771"/>
    </source>
</evidence>
<dbReference type="GO" id="GO:0000724">
    <property type="term" value="P:double-strand break repair via homologous recombination"/>
    <property type="evidence" value="ECO:0007669"/>
    <property type="project" value="TreeGrafter"/>
</dbReference>
<evidence type="ECO:0000256" key="3">
    <source>
        <dbReference type="ARBA" id="ARBA00022723"/>
    </source>
</evidence>
<dbReference type="GO" id="GO:0004842">
    <property type="term" value="F:ubiquitin-protein transferase activity"/>
    <property type="evidence" value="ECO:0007669"/>
    <property type="project" value="TreeGrafter"/>
</dbReference>
<name>A0A098VSQ2_9MICR</name>
<dbReference type="GO" id="GO:0005634">
    <property type="term" value="C:nucleus"/>
    <property type="evidence" value="ECO:0007669"/>
    <property type="project" value="UniProtKB-SubCell"/>
</dbReference>
<comment type="caution">
    <text evidence="12">The sequence shown here is derived from an EMBL/GenBank/DDBJ whole genome shotgun (WGS) entry which is preliminary data.</text>
</comment>
<organism evidence="12 13">
    <name type="scientific">Mitosporidium daphniae</name>
    <dbReference type="NCBI Taxonomy" id="1485682"/>
    <lineage>
        <taxon>Eukaryota</taxon>
        <taxon>Fungi</taxon>
        <taxon>Fungi incertae sedis</taxon>
        <taxon>Microsporidia</taxon>
        <taxon>Mitosporidium</taxon>
    </lineage>
</organism>
<evidence type="ECO:0000256" key="8">
    <source>
        <dbReference type="ARBA" id="ARBA00023172"/>
    </source>
</evidence>
<dbReference type="VEuPathDB" id="MicrosporidiaDB:DI09_26p90"/>
<keyword evidence="8" id="KW-0233">DNA recombination</keyword>
<dbReference type="AlphaFoldDB" id="A0A098VSQ2"/>
<dbReference type="GO" id="GO:0030915">
    <property type="term" value="C:Smc5-Smc6 complex"/>
    <property type="evidence" value="ECO:0007669"/>
    <property type="project" value="InterPro"/>
</dbReference>
<dbReference type="Pfam" id="PF08746">
    <property type="entry name" value="zf-RING-like"/>
    <property type="match status" value="1"/>
</dbReference>
<accession>A0A098VSQ2</accession>
<keyword evidence="6" id="KW-0833">Ubl conjugation pathway</keyword>
<keyword evidence="3" id="KW-0479">Metal-binding</keyword>
<keyword evidence="5" id="KW-0863">Zinc-finger</keyword>
<proteinExistence type="predicted"/>
<evidence type="ECO:0000256" key="10">
    <source>
        <dbReference type="ARBA" id="ARBA00023242"/>
    </source>
</evidence>
<dbReference type="PANTHER" id="PTHR20973:SF0">
    <property type="entry name" value="NON-STRUCTURAL MAINTENANCE OF CHROMOSOMES ELEMENT 1 HOMOLOG"/>
    <property type="match status" value="1"/>
</dbReference>
<dbReference type="Proteomes" id="UP000029725">
    <property type="component" value="Unassembled WGS sequence"/>
</dbReference>
<dbReference type="InterPro" id="IPR011513">
    <property type="entry name" value="Nse1"/>
</dbReference>
<evidence type="ECO:0000313" key="12">
    <source>
        <dbReference type="EMBL" id="KGG51809.1"/>
    </source>
</evidence>
<protein>
    <submittedName>
        <fullName evidence="12">Non-structural maintenance of chromosomes element 1-like protein</fullName>
    </submittedName>
</protein>
<comment type="subcellular location">
    <subcellularLocation>
        <location evidence="1">Nucleus</location>
    </subcellularLocation>
</comment>
<feature type="domain" description="Non-structural maintenance of chromosomes element 1 RING C4HC3-type" evidence="11">
    <location>
        <begin position="116"/>
        <end position="147"/>
    </location>
</feature>
<keyword evidence="7" id="KW-0862">Zinc</keyword>
<evidence type="ECO:0000256" key="2">
    <source>
        <dbReference type="ARBA" id="ARBA00022679"/>
    </source>
</evidence>
<evidence type="ECO:0000256" key="4">
    <source>
        <dbReference type="ARBA" id="ARBA00022763"/>
    </source>
</evidence>
<dbReference type="EMBL" id="JMKJ01000188">
    <property type="protein sequence ID" value="KGG51809.1"/>
    <property type="molecule type" value="Genomic_DNA"/>
</dbReference>
<evidence type="ECO:0000259" key="11">
    <source>
        <dbReference type="Pfam" id="PF08746"/>
    </source>
</evidence>
<reference evidence="12 13" key="1">
    <citation type="submission" date="2014-04" db="EMBL/GenBank/DDBJ databases">
        <title>A new species of microsporidia sheds light on the evolution of extreme parasitism.</title>
        <authorList>
            <person name="Haag K.L."/>
            <person name="James T.Y."/>
            <person name="Larsson R."/>
            <person name="Schaer T.M."/>
            <person name="Refardt D."/>
            <person name="Pombert J.-F."/>
            <person name="Ebert D."/>
        </authorList>
    </citation>
    <scope>NUCLEOTIDE SEQUENCE [LARGE SCALE GENOMIC DNA]</scope>
    <source>
        <strain evidence="12 13">UGP3</strain>
        <tissue evidence="12">Spores</tissue>
    </source>
</reference>
<keyword evidence="13" id="KW-1185">Reference proteome</keyword>
<keyword evidence="10" id="KW-0539">Nucleus</keyword>
<dbReference type="InterPro" id="IPR014857">
    <property type="entry name" value="Nse1_RING_C4HC3-type"/>
</dbReference>
<dbReference type="OrthoDB" id="185455at2759"/>
<gene>
    <name evidence="12" type="ORF">DI09_26p90</name>
</gene>
<sequence>MDTSPYAPILQALLLAKVISEERLKDIMPSFRSENVLFVDMVAEVNVLLRDFDLELASVEDHWTGDCYYGIIFGFLIKGTVVEVYFRNGYITIGPRTLMELKGYLLAQFPGAIRECMHCGEIVTVGVSCPNQDCLSRMHRKCFNIQAQMSLVKRTNRQQSSLVCSACDSPIPIPAAVEN</sequence>
<dbReference type="PANTHER" id="PTHR20973">
    <property type="entry name" value="NON-SMC ELEMENT 1-RELATED"/>
    <property type="match status" value="1"/>
</dbReference>
<keyword evidence="4" id="KW-0227">DNA damage</keyword>